<dbReference type="OrthoDB" id="1306122at2759"/>
<sequence length="254" mass="27751">MSQHRHQLMISADSSRNTMLHLAGKLAPQNKLNLVSGPALQMQRELQWFKEVKKLVPPSYWEICNNEGKIPSVVFTTEHAELKIKGEQWMKDTANSCTIAAALIATIAFAAAITVPGGNDGESGLPTFARNVAFIVFSISNAASLFTSSTSLLVCLSVLTSRYAEEDFLYALPRSLILGLFTLFLSITLMTISFSATVYIVFGQKKAFVLASVATLACLPIVSFVLLQFPLLVALMSSTYGHGIFGKKSNRPFY</sequence>
<dbReference type="GeneID" id="107819660"/>
<gene>
    <name evidence="2" type="primary">LOC107819660</name>
</gene>
<dbReference type="RefSeq" id="XP_016501278.1">
    <property type="nucleotide sequence ID" value="XM_016645792.1"/>
</dbReference>
<name>A0A1S4CJC0_TOBAC</name>
<dbReference type="PANTHER" id="PTHR24177">
    <property type="entry name" value="CASKIN"/>
    <property type="match status" value="1"/>
</dbReference>
<dbReference type="InterPro" id="IPR026961">
    <property type="entry name" value="PGG_dom"/>
</dbReference>
<reference evidence="2" key="2">
    <citation type="submission" date="2025-08" db="UniProtKB">
        <authorList>
            <consortium name="RefSeq"/>
        </authorList>
    </citation>
    <scope>IDENTIFICATION</scope>
</reference>
<proteinExistence type="predicted"/>
<dbReference type="PaxDb" id="4097-A0A1S4CJC0"/>
<reference evidence="1" key="1">
    <citation type="journal article" date="2014" name="Nat. Commun.">
        <title>The tobacco genome sequence and its comparison with those of tomato and potato.</title>
        <authorList>
            <person name="Sierro N."/>
            <person name="Battey J.N."/>
            <person name="Ouadi S."/>
            <person name="Bakaher N."/>
            <person name="Bovet L."/>
            <person name="Willig A."/>
            <person name="Goepfert S."/>
            <person name="Peitsch M.C."/>
            <person name="Ivanov N.V."/>
        </authorList>
    </citation>
    <scope>NUCLEOTIDE SEQUENCE [LARGE SCALE GENOMIC DNA]</scope>
</reference>
<organism evidence="1 2">
    <name type="scientific">Nicotiana tabacum</name>
    <name type="common">Common tobacco</name>
    <dbReference type="NCBI Taxonomy" id="4097"/>
    <lineage>
        <taxon>Eukaryota</taxon>
        <taxon>Viridiplantae</taxon>
        <taxon>Streptophyta</taxon>
        <taxon>Embryophyta</taxon>
        <taxon>Tracheophyta</taxon>
        <taxon>Spermatophyta</taxon>
        <taxon>Magnoliopsida</taxon>
        <taxon>eudicotyledons</taxon>
        <taxon>Gunneridae</taxon>
        <taxon>Pentapetalae</taxon>
        <taxon>asterids</taxon>
        <taxon>lamiids</taxon>
        <taxon>Solanales</taxon>
        <taxon>Solanaceae</taxon>
        <taxon>Nicotianoideae</taxon>
        <taxon>Nicotianeae</taxon>
        <taxon>Nicotiana</taxon>
    </lineage>
</organism>
<dbReference type="AlphaFoldDB" id="A0A1S4CJC0"/>
<dbReference type="Pfam" id="PF13962">
    <property type="entry name" value="PGG"/>
    <property type="match status" value="1"/>
</dbReference>
<dbReference type="PANTHER" id="PTHR24177:SF435">
    <property type="entry name" value="ANKYRIN REPEAT-CONTAINING PROTEIN NPR4-LIKE"/>
    <property type="match status" value="1"/>
</dbReference>
<keyword evidence="1" id="KW-1185">Reference proteome</keyword>
<dbReference type="KEGG" id="nta:107819660"/>
<evidence type="ECO:0000313" key="1">
    <source>
        <dbReference type="Proteomes" id="UP000790787"/>
    </source>
</evidence>
<dbReference type="STRING" id="4097.A0A1S4CJC0"/>
<accession>A0A1S4CJC0</accession>
<dbReference type="OMA" id="ATWAKET"/>
<dbReference type="GO" id="GO:0016020">
    <property type="term" value="C:membrane"/>
    <property type="evidence" value="ECO:0000318"/>
    <property type="project" value="GO_Central"/>
</dbReference>
<protein>
    <submittedName>
        <fullName evidence="2">Ankyrin repeat-containing protein At3g12360-like</fullName>
    </submittedName>
</protein>
<dbReference type="Proteomes" id="UP000790787">
    <property type="component" value="Chromosome 19"/>
</dbReference>
<evidence type="ECO:0000313" key="2">
    <source>
        <dbReference type="RefSeq" id="XP_016501278.1"/>
    </source>
</evidence>